<dbReference type="PANTHER" id="PTHR35767:SF1">
    <property type="entry name" value="HAPLESS PROTEIN"/>
    <property type="match status" value="1"/>
</dbReference>
<dbReference type="Gramene" id="Ma10_t31450.1">
    <property type="protein sequence ID" value="Ma10_p31450.1"/>
    <property type="gene ID" value="Ma10_g31450"/>
</dbReference>
<feature type="compositionally biased region" description="Polar residues" evidence="1">
    <location>
        <begin position="447"/>
        <end position="456"/>
    </location>
</feature>
<feature type="compositionally biased region" description="Polar residues" evidence="1">
    <location>
        <begin position="662"/>
        <end position="672"/>
    </location>
</feature>
<keyword evidence="3" id="KW-1185">Reference proteome</keyword>
<reference evidence="2" key="1">
    <citation type="submission" date="2021-05" db="UniProtKB">
        <authorList>
            <consortium name="EnsemblPlants"/>
        </authorList>
    </citation>
    <scope>IDENTIFICATION</scope>
    <source>
        <strain evidence="2">subsp. malaccensis</strain>
    </source>
</reference>
<feature type="compositionally biased region" description="Polar residues" evidence="1">
    <location>
        <begin position="307"/>
        <end position="316"/>
    </location>
</feature>
<evidence type="ECO:0000313" key="2">
    <source>
        <dbReference type="EnsemblPlants" id="Ma10_p31450.1"/>
    </source>
</evidence>
<feature type="region of interest" description="Disordered" evidence="1">
    <location>
        <begin position="1004"/>
        <end position="1024"/>
    </location>
</feature>
<organism evidence="2 3">
    <name type="scientific">Musa acuminata subsp. malaccensis</name>
    <name type="common">Wild banana</name>
    <name type="synonym">Musa malaccensis</name>
    <dbReference type="NCBI Taxonomy" id="214687"/>
    <lineage>
        <taxon>Eukaryota</taxon>
        <taxon>Viridiplantae</taxon>
        <taxon>Streptophyta</taxon>
        <taxon>Embryophyta</taxon>
        <taxon>Tracheophyta</taxon>
        <taxon>Spermatophyta</taxon>
        <taxon>Magnoliopsida</taxon>
        <taxon>Liliopsida</taxon>
        <taxon>Zingiberales</taxon>
        <taxon>Musaceae</taxon>
        <taxon>Musa</taxon>
    </lineage>
</organism>
<feature type="region of interest" description="Disordered" evidence="1">
    <location>
        <begin position="619"/>
        <end position="647"/>
    </location>
</feature>
<feature type="compositionally biased region" description="Polar residues" evidence="1">
    <location>
        <begin position="619"/>
        <end position="633"/>
    </location>
</feature>
<dbReference type="InParanoid" id="A0A804L2H5"/>
<proteinExistence type="predicted"/>
<dbReference type="Proteomes" id="UP000012960">
    <property type="component" value="Unplaced"/>
</dbReference>
<evidence type="ECO:0000313" key="3">
    <source>
        <dbReference type="Proteomes" id="UP000012960"/>
    </source>
</evidence>
<dbReference type="AlphaFoldDB" id="A0A804L2H5"/>
<feature type="region of interest" description="Disordered" evidence="1">
    <location>
        <begin position="659"/>
        <end position="684"/>
    </location>
</feature>
<dbReference type="PANTHER" id="PTHR35767">
    <property type="entry name" value="HAPLESS PROTEIN"/>
    <property type="match status" value="1"/>
</dbReference>
<name>A0A804L2H5_MUSAM</name>
<accession>A0A804L2H5</accession>
<sequence>FRDYVFTSRSKGIEASWPFAAQFLQPYSKHGVNDLLPPFENPDTVRTQSLCKVAQLVQPAACSKPERIATHFDVLKPADAGPSDGALASVLQDPTINPSPEDGKSAFCRGFTVNELSHSDDGTSLTMRTPQQAKEISSQISGLPCLVSLSGSSSKAQFQPEVIDLGNTPEKLCEPLEKKNRLIPKLDTILETSKAEDLAEMHSIALNVCPVCRIFSCTLITTLNAHMDQCLSMGSNFKAATTSNVPEHRVKPRKRRLMMDIYATSCHCTLEDLDKRNGTSWASELSLIAAPVNSLCAAHTKRPEVSPTDSTNNGNGAVSADPNGVKLRILSKFKGQKLSKESFKLRKHAKEPKENKDKHFASKHLENKKLKAQKQQLISLNMLQSQIQAAAQVDCETENHQKSDKSPSHVSDSGDHEKRADILQKMNKKENCSTLEDMESITSELQSMNGNLTGSPGTERVNFRHNPVHSMDESKRDSPELPSSSRWPSEGTNLANGIILKLSRSSGSLICSSVMKSKETDMATWEDSDSNSNSKMVLSRSCCSLLKDETNTTSKKNTVVRSRVCLQPRKLGAIEKPFISKKFQKHRTDMKKGENSPSNSAGVCSPTVNIHLLRTRETGTMGSHQSYTPSSITMFGGEDMNEVSPSRRNDTEHLNIVEEQKSNTSNNLSSGAECSDTEIETSDSGDYATRISMIKAVPENSEKTELPFSTKLGSPSCVEHAQTTSEIEAHAEQLKQAFDEQQRFSGEGSSIEIGNQEIQAKKDCCTIQLKECQAETLSVQESSGCLTGHGDEGLEMPEKNSSIDSFRMKAIFFKNLSSEGEPSGSPVSTDSKSQVSEVEPLSIAVNTRESIHLATPSAESIEATQDRNLKNWKQENSNIRPPHQSVSVKSPLDFAVKISSPRPSPQSQIHSVSSPILRLMGKNLMVVNHEEIVQPQTTALDCTQYVNHCASSNNHLKREISPYQHNQLSSGSPAIGSGLPMGDHQMPLDLPSTSVGGFAWASLQNGRRDQQTQQRKSSTKLTSSHHTLDKVIVIDGSPKHEADLKGCLSNSATTLPNRPFSCYPLQHHIRDCPRILFPNAYSSVSASFMNQGITSEGHNLFLSSPTVFQSPTSQKGPLMYYSRILH</sequence>
<feature type="compositionally biased region" description="Basic and acidic residues" evidence="1">
    <location>
        <begin position="397"/>
        <end position="417"/>
    </location>
</feature>
<feature type="compositionally biased region" description="Basic and acidic residues" evidence="1">
    <location>
        <begin position="470"/>
        <end position="479"/>
    </location>
</feature>
<feature type="region of interest" description="Disordered" evidence="1">
    <location>
        <begin position="340"/>
        <end position="363"/>
    </location>
</feature>
<feature type="region of interest" description="Disordered" evidence="1">
    <location>
        <begin position="447"/>
        <end position="492"/>
    </location>
</feature>
<feature type="region of interest" description="Disordered" evidence="1">
    <location>
        <begin position="965"/>
        <end position="984"/>
    </location>
</feature>
<feature type="compositionally biased region" description="Basic and acidic residues" evidence="1">
    <location>
        <begin position="351"/>
        <end position="363"/>
    </location>
</feature>
<feature type="compositionally biased region" description="Polar residues" evidence="1">
    <location>
        <begin position="481"/>
        <end position="492"/>
    </location>
</feature>
<evidence type="ECO:0000256" key="1">
    <source>
        <dbReference type="SAM" id="MobiDB-lite"/>
    </source>
</evidence>
<dbReference type="EnsemblPlants" id="Ma10_t31450.1">
    <property type="protein sequence ID" value="Ma10_p31450.1"/>
    <property type="gene ID" value="Ma10_g31450"/>
</dbReference>
<protein>
    <recommendedName>
        <fullName evidence="4">UBZ4-type domain-containing protein</fullName>
    </recommendedName>
</protein>
<feature type="region of interest" description="Disordered" evidence="1">
    <location>
        <begin position="394"/>
        <end position="417"/>
    </location>
</feature>
<feature type="region of interest" description="Disordered" evidence="1">
    <location>
        <begin position="299"/>
        <end position="323"/>
    </location>
</feature>
<evidence type="ECO:0008006" key="4">
    <source>
        <dbReference type="Google" id="ProtNLM"/>
    </source>
</evidence>